<comment type="caution">
    <text evidence="1">The sequence shown here is derived from an EMBL/GenBank/DDBJ whole genome shotgun (WGS) entry which is preliminary data.</text>
</comment>
<evidence type="ECO:0000313" key="1">
    <source>
        <dbReference type="EMBL" id="MBP1850781.1"/>
    </source>
</evidence>
<organism evidence="1 2">
    <name type="scientific">Rhizobium halophytocola</name>
    <dbReference type="NCBI Taxonomy" id="735519"/>
    <lineage>
        <taxon>Bacteria</taxon>
        <taxon>Pseudomonadati</taxon>
        <taxon>Pseudomonadota</taxon>
        <taxon>Alphaproteobacteria</taxon>
        <taxon>Hyphomicrobiales</taxon>
        <taxon>Rhizobiaceae</taxon>
        <taxon>Rhizobium/Agrobacterium group</taxon>
        <taxon>Rhizobium</taxon>
    </lineage>
</organism>
<protein>
    <submittedName>
        <fullName evidence="1">Uncharacterized protein</fullName>
    </submittedName>
</protein>
<keyword evidence="2" id="KW-1185">Reference proteome</keyword>
<accession>A0ABS4DYL9</accession>
<dbReference type="EMBL" id="JAGGJU010000005">
    <property type="protein sequence ID" value="MBP1850781.1"/>
    <property type="molecule type" value="Genomic_DNA"/>
</dbReference>
<proteinExistence type="predicted"/>
<sequence>MPPDLTDEQREQAVATANLVAASMARLNREHGKAAVLEAMRLISSAMESDQWRKDVGQALIDNGKILPE</sequence>
<reference evidence="1 2" key="1">
    <citation type="submission" date="2021-03" db="EMBL/GenBank/DDBJ databases">
        <title>Genomic Encyclopedia of Type Strains, Phase IV (KMG-IV): sequencing the most valuable type-strain genomes for metagenomic binning, comparative biology and taxonomic classification.</title>
        <authorList>
            <person name="Goeker M."/>
        </authorList>
    </citation>
    <scope>NUCLEOTIDE SEQUENCE [LARGE SCALE GENOMIC DNA]</scope>
    <source>
        <strain evidence="1 2">DSM 21600</strain>
    </source>
</reference>
<evidence type="ECO:0000313" key="2">
    <source>
        <dbReference type="Proteomes" id="UP000759443"/>
    </source>
</evidence>
<gene>
    <name evidence="1" type="ORF">J2Z17_002218</name>
</gene>
<dbReference type="Proteomes" id="UP000759443">
    <property type="component" value="Unassembled WGS sequence"/>
</dbReference>
<name>A0ABS4DYL9_9HYPH</name>
<dbReference type="RefSeq" id="WP_209944840.1">
    <property type="nucleotide sequence ID" value="NZ_JAGGJU010000005.1"/>
</dbReference>